<dbReference type="Pfam" id="PF00378">
    <property type="entry name" value="ECH_1"/>
    <property type="match status" value="1"/>
</dbReference>
<dbReference type="AlphaFoldDB" id="A0A7L4YMN9"/>
<dbReference type="InParanoid" id="A0A7L4YMN9"/>
<dbReference type="InterPro" id="IPR001753">
    <property type="entry name" value="Enoyl-CoA_hydra/iso"/>
</dbReference>
<accession>A0A7L4YMN9</accession>
<evidence type="ECO:0000256" key="6">
    <source>
        <dbReference type="RuleBase" id="RU003707"/>
    </source>
</evidence>
<dbReference type="Proteomes" id="UP000463857">
    <property type="component" value="Chromosome"/>
</dbReference>
<evidence type="ECO:0000313" key="8">
    <source>
        <dbReference type="Proteomes" id="UP000463857"/>
    </source>
</evidence>
<dbReference type="UniPathway" id="UPA00659"/>
<dbReference type="GO" id="GO:0016853">
    <property type="term" value="F:isomerase activity"/>
    <property type="evidence" value="ECO:0007669"/>
    <property type="project" value="UniProtKB-KW"/>
</dbReference>
<evidence type="ECO:0000256" key="4">
    <source>
        <dbReference type="ARBA" id="ARBA00023098"/>
    </source>
</evidence>
<dbReference type="PANTHER" id="PTHR43149:SF1">
    <property type="entry name" value="DELTA(3,5)-DELTA(2,4)-DIENOYL-COA ISOMERASE, MITOCHONDRIAL"/>
    <property type="match status" value="1"/>
</dbReference>
<dbReference type="SUPFAM" id="SSF52096">
    <property type="entry name" value="ClpP/crotonase"/>
    <property type="match status" value="1"/>
</dbReference>
<keyword evidence="5" id="KW-0413">Isomerase</keyword>
<keyword evidence="8" id="KW-1185">Reference proteome</keyword>
<dbReference type="PANTHER" id="PTHR43149">
    <property type="entry name" value="ENOYL-COA HYDRATASE"/>
    <property type="match status" value="1"/>
</dbReference>
<keyword evidence="3" id="KW-0276">Fatty acid metabolism</keyword>
<name>A0A7L4YMN9_9ACTN</name>
<dbReference type="InterPro" id="IPR045002">
    <property type="entry name" value="Ech1-like"/>
</dbReference>
<evidence type="ECO:0000256" key="5">
    <source>
        <dbReference type="ARBA" id="ARBA00023235"/>
    </source>
</evidence>
<comment type="similarity">
    <text evidence="2 6">Belongs to the enoyl-CoA hydratase/isomerase family.</text>
</comment>
<sequence length="273" mass="29531">MAEQTINRDDRVRYTIESGVADVRLSRPDKMNALDDAMFEALVDVGVELAEDKSVRAVVLSGEGRAFCAGLDFGRFAEMKQGKQRPMTERPPLGPAKAIAQQAPYVWTYLPVPVIAAVHGVAFGGGMQIALGADIRIAHPDTQLSLMEMKWGLVPDMTGTQALAGLVRRDHAKELVYTGKVIRGEEAAQIGLVTRTSDDPYAAALELAREIASKNPYAVRQAKSLLEKSGRVPLEEGFAAEQTAIRSLIGSENQAEAVAANLEKRAPKFSDVE</sequence>
<dbReference type="Gene3D" id="3.90.226.10">
    <property type="entry name" value="2-enoyl-CoA Hydratase, Chain A, domain 1"/>
    <property type="match status" value="1"/>
</dbReference>
<evidence type="ECO:0000256" key="1">
    <source>
        <dbReference type="ARBA" id="ARBA00005005"/>
    </source>
</evidence>
<organism evidence="7 8">
    <name type="scientific">Epidermidibacterium keratini</name>
    <dbReference type="NCBI Taxonomy" id="1891644"/>
    <lineage>
        <taxon>Bacteria</taxon>
        <taxon>Bacillati</taxon>
        <taxon>Actinomycetota</taxon>
        <taxon>Actinomycetes</taxon>
        <taxon>Sporichthyales</taxon>
        <taxon>Sporichthyaceae</taxon>
        <taxon>Epidermidibacterium</taxon>
    </lineage>
</organism>
<dbReference type="OrthoDB" id="8452484at2"/>
<protein>
    <submittedName>
        <fullName evidence="7">Crotonase/enoyl-CoA hydratase family protein</fullName>
    </submittedName>
</protein>
<dbReference type="GO" id="GO:0006635">
    <property type="term" value="P:fatty acid beta-oxidation"/>
    <property type="evidence" value="ECO:0007669"/>
    <property type="project" value="UniProtKB-UniPathway"/>
</dbReference>
<evidence type="ECO:0000256" key="2">
    <source>
        <dbReference type="ARBA" id="ARBA00005254"/>
    </source>
</evidence>
<dbReference type="NCBIfam" id="NF005699">
    <property type="entry name" value="PRK07509.1"/>
    <property type="match status" value="1"/>
</dbReference>
<comment type="pathway">
    <text evidence="1">Lipid metabolism; fatty acid beta-oxidation.</text>
</comment>
<dbReference type="RefSeq" id="WP_159544742.1">
    <property type="nucleotide sequence ID" value="NZ_CP047156.1"/>
</dbReference>
<dbReference type="CDD" id="cd06558">
    <property type="entry name" value="crotonase-like"/>
    <property type="match status" value="1"/>
</dbReference>
<evidence type="ECO:0000256" key="3">
    <source>
        <dbReference type="ARBA" id="ARBA00022832"/>
    </source>
</evidence>
<evidence type="ECO:0000313" key="7">
    <source>
        <dbReference type="EMBL" id="QHC00348.1"/>
    </source>
</evidence>
<gene>
    <name evidence="7" type="ORF">EK0264_08685</name>
</gene>
<proteinExistence type="inferred from homology"/>
<dbReference type="InterPro" id="IPR014748">
    <property type="entry name" value="Enoyl-CoA_hydra_C"/>
</dbReference>
<dbReference type="Gene3D" id="1.10.12.10">
    <property type="entry name" value="Lyase 2-enoyl-coa Hydratase, Chain A, domain 2"/>
    <property type="match status" value="1"/>
</dbReference>
<dbReference type="EMBL" id="CP047156">
    <property type="protein sequence ID" value="QHC00348.1"/>
    <property type="molecule type" value="Genomic_DNA"/>
</dbReference>
<keyword evidence="4" id="KW-0443">Lipid metabolism</keyword>
<dbReference type="PROSITE" id="PS00166">
    <property type="entry name" value="ENOYL_COA_HYDRATASE"/>
    <property type="match status" value="1"/>
</dbReference>
<dbReference type="KEGG" id="eke:EK0264_08685"/>
<dbReference type="InterPro" id="IPR029045">
    <property type="entry name" value="ClpP/crotonase-like_dom_sf"/>
</dbReference>
<reference evidence="7 8" key="1">
    <citation type="journal article" date="2018" name="Int. J. Syst. Evol. Microbiol.">
        <title>Epidermidibacterium keratini gen. nov., sp. nov., a member of the family Sporichthyaceae, isolated from keratin epidermis.</title>
        <authorList>
            <person name="Lee D.G."/>
            <person name="Trujillo M.E."/>
            <person name="Kang S."/>
            <person name="Nam J.J."/>
            <person name="Kim Y.J."/>
        </authorList>
    </citation>
    <scope>NUCLEOTIDE SEQUENCE [LARGE SCALE GENOMIC DNA]</scope>
    <source>
        <strain evidence="7 8">EPI-7</strain>
    </source>
</reference>
<dbReference type="InterPro" id="IPR018376">
    <property type="entry name" value="Enoyl-CoA_hyd/isom_CS"/>
</dbReference>